<organism evidence="1">
    <name type="scientific">Trichodesmium erythraeum (strain IMS101)</name>
    <dbReference type="NCBI Taxonomy" id="203124"/>
    <lineage>
        <taxon>Bacteria</taxon>
        <taxon>Bacillati</taxon>
        <taxon>Cyanobacteriota</taxon>
        <taxon>Cyanophyceae</taxon>
        <taxon>Oscillatoriophycideae</taxon>
        <taxon>Oscillatoriales</taxon>
        <taxon>Microcoleaceae</taxon>
        <taxon>Trichodesmium</taxon>
    </lineage>
</organism>
<dbReference type="RefSeq" id="WP_011610583.1">
    <property type="nucleotide sequence ID" value="NC_008312.1"/>
</dbReference>
<proteinExistence type="predicted"/>
<dbReference type="EMBL" id="CP000393">
    <property type="protein sequence ID" value="ABG50190.1"/>
    <property type="molecule type" value="Genomic_DNA"/>
</dbReference>
<accession>Q117Y4</accession>
<dbReference type="OrthoDB" id="423910at2"/>
<gene>
    <name evidence="1" type="ordered locus">Tery_0763</name>
</gene>
<evidence type="ECO:0000313" key="1">
    <source>
        <dbReference type="EMBL" id="ABG50190.1"/>
    </source>
</evidence>
<protein>
    <submittedName>
        <fullName evidence="1">Uncharacterized protein</fullName>
    </submittedName>
</protein>
<dbReference type="HOGENOM" id="CLU_134381_0_0_3"/>
<name>Q117Y4_TRIEI</name>
<dbReference type="AlphaFoldDB" id="Q117Y4"/>
<reference evidence="1" key="1">
    <citation type="submission" date="2006-06" db="EMBL/GenBank/DDBJ databases">
        <title>Complete sequence of Trichodesmium erythraeum IMS101.</title>
        <authorList>
            <consortium name="US DOE Joint Genome Institute"/>
            <person name="Copeland A."/>
            <person name="Lucas S."/>
            <person name="Lapidus A."/>
            <person name="Barry K."/>
            <person name="Detter J.C."/>
            <person name="Glavina del Rio T."/>
            <person name="Hammon N."/>
            <person name="Israni S."/>
            <person name="Dalin E."/>
            <person name="Tice H."/>
            <person name="Pitluck S."/>
            <person name="Kiss H."/>
            <person name="Munk A.C."/>
            <person name="Brettin T."/>
            <person name="Bruce D."/>
            <person name="Han C."/>
            <person name="Tapia R."/>
            <person name="Gilna P."/>
            <person name="Schmutz J."/>
            <person name="Larimer F."/>
            <person name="Land M."/>
            <person name="Hauser L."/>
            <person name="Kyrpides N."/>
            <person name="Kim E."/>
            <person name="Richardson P."/>
        </authorList>
    </citation>
    <scope>NUCLEOTIDE SEQUENCE [LARGE SCALE GENOMIC DNA]</scope>
    <source>
        <strain evidence="1">IMS101</strain>
    </source>
</reference>
<dbReference type="eggNOG" id="ENOG5032RG1">
    <property type="taxonomic scope" value="Bacteria"/>
</dbReference>
<sequence>MAHLKKYDSLDRSLEKALTNQLIDKYFDHTESWLRAILRKCIFSLAYVHEETILTIECPNLAIAKRLSRKTHPFLCFAEYFSDYQNDRVLICYLDEGKSWQCFDSTEKLWMPLANFVSYSAQTDY</sequence>
<dbReference type="KEGG" id="ter:Tery_0763"/>